<organism evidence="7 8">
    <name type="scientific">Igneacidithiobacillus copahuensis</name>
    <dbReference type="NCBI Taxonomy" id="2724909"/>
    <lineage>
        <taxon>Bacteria</taxon>
        <taxon>Pseudomonadati</taxon>
        <taxon>Pseudomonadota</taxon>
        <taxon>Acidithiobacillia</taxon>
        <taxon>Acidithiobacillales</taxon>
        <taxon>Acidithiobacillaceae</taxon>
        <taxon>Igneacidithiobacillus</taxon>
    </lineage>
</organism>
<dbReference type="GO" id="GO:0016020">
    <property type="term" value="C:membrane"/>
    <property type="evidence" value="ECO:0007669"/>
    <property type="project" value="UniProtKB-SubCell"/>
</dbReference>
<dbReference type="PANTHER" id="PTHR11814">
    <property type="entry name" value="SULFATE TRANSPORTER"/>
    <property type="match status" value="1"/>
</dbReference>
<evidence type="ECO:0000313" key="8">
    <source>
        <dbReference type="Proteomes" id="UP001197378"/>
    </source>
</evidence>
<dbReference type="InterPro" id="IPR011547">
    <property type="entry name" value="SLC26A/SulP_dom"/>
</dbReference>
<keyword evidence="2 5" id="KW-0812">Transmembrane</keyword>
<dbReference type="InterPro" id="IPR001902">
    <property type="entry name" value="SLC26A/SulP_fam"/>
</dbReference>
<keyword evidence="8" id="KW-1185">Reference proteome</keyword>
<feature type="transmembrane region" description="Helical" evidence="5">
    <location>
        <begin position="218"/>
        <end position="239"/>
    </location>
</feature>
<evidence type="ECO:0000313" key="7">
    <source>
        <dbReference type="EMBL" id="MBU2786736.1"/>
    </source>
</evidence>
<feature type="domain" description="SLC26A/SulP transporter" evidence="6">
    <location>
        <begin position="26"/>
        <end position="411"/>
    </location>
</feature>
<dbReference type="EMBL" id="JAAXYO010000016">
    <property type="protein sequence ID" value="MBU2786736.1"/>
    <property type="molecule type" value="Genomic_DNA"/>
</dbReference>
<evidence type="ECO:0000256" key="4">
    <source>
        <dbReference type="ARBA" id="ARBA00023136"/>
    </source>
</evidence>
<feature type="transmembrane region" description="Helical" evidence="5">
    <location>
        <begin position="55"/>
        <end position="72"/>
    </location>
</feature>
<dbReference type="Proteomes" id="UP001197378">
    <property type="component" value="Unassembled WGS sequence"/>
</dbReference>
<evidence type="ECO:0000256" key="2">
    <source>
        <dbReference type="ARBA" id="ARBA00022692"/>
    </source>
</evidence>
<evidence type="ECO:0000259" key="6">
    <source>
        <dbReference type="Pfam" id="PF00916"/>
    </source>
</evidence>
<proteinExistence type="predicted"/>
<feature type="transmembrane region" description="Helical" evidence="5">
    <location>
        <begin position="356"/>
        <end position="385"/>
    </location>
</feature>
<feature type="transmembrane region" description="Helical" evidence="5">
    <location>
        <begin position="406"/>
        <end position="437"/>
    </location>
</feature>
<feature type="transmembrane region" description="Helical" evidence="5">
    <location>
        <begin position="313"/>
        <end position="336"/>
    </location>
</feature>
<evidence type="ECO:0000256" key="1">
    <source>
        <dbReference type="ARBA" id="ARBA00004141"/>
    </source>
</evidence>
<accession>A0AAE2YMD2</accession>
<feature type="transmembrane region" description="Helical" evidence="5">
    <location>
        <begin position="100"/>
        <end position="120"/>
    </location>
</feature>
<feature type="transmembrane region" description="Helical" evidence="5">
    <location>
        <begin position="127"/>
        <end position="147"/>
    </location>
</feature>
<feature type="transmembrane region" description="Helical" evidence="5">
    <location>
        <begin position="185"/>
        <end position="206"/>
    </location>
</feature>
<feature type="transmembrane region" description="Helical" evidence="5">
    <location>
        <begin position="30"/>
        <end position="49"/>
    </location>
</feature>
<reference evidence="7" key="1">
    <citation type="journal article" date="2021" name="ISME J.">
        <title>Genomic evolution of the class Acidithiobacillia: deep-branching Proteobacteria living in extreme acidic conditions.</title>
        <authorList>
            <person name="Moya-Beltran A."/>
            <person name="Beard S."/>
            <person name="Rojas-Villalobos C."/>
            <person name="Issotta F."/>
            <person name="Gallardo Y."/>
            <person name="Ulloa R."/>
            <person name="Giaveno A."/>
            <person name="Degli Esposti M."/>
            <person name="Johnson D.B."/>
            <person name="Quatrini R."/>
        </authorList>
    </citation>
    <scope>NUCLEOTIDE SEQUENCE</scope>
    <source>
        <strain evidence="7">VAN18-1</strain>
    </source>
</reference>
<keyword evidence="3 5" id="KW-1133">Transmembrane helix</keyword>
<comment type="caution">
    <text evidence="7">The sequence shown here is derived from an EMBL/GenBank/DDBJ whole genome shotgun (WGS) entry which is preliminary data.</text>
</comment>
<sequence length="530" mass="56429">MSLPQTSSAGQQPAVQKLNLSPLANLRFDVPAALVVALVAIPLCLGVALASGAPLMAGILAGIVGGLIVPLFSKSPLSVSGPAAGLTAIIVVAIEDLHSFPIFLLAVIIAGGLQILMGVLRAGGIAYFFPSAVIEGMLAAIGIILIMKQFPYAVGFDLGQFGSQEFSSGGTENTFSGIFSALGHLQWGAVLISVVCLTILLLWDLVPVLKRQTWFSGPLMAVLAGTLLNLLFGAVLPWLQLDTDKLVQLPVIHSTAELGQLVQFPDWSALGKQQVWIVGVTIAIVASLESLLSIEAADKLDPFKRRTPLDGELYGQGVANIISGLIGGLPVTSVIVRSSANISAGGRTKAAAFLHGVFLLLAVLLLASFLNQIPLAALASVLIMVGFKLAHPKVFRHMYSLGKTQLLPFVITIVAILFTDLLIGVAVGLVVGLFFVLRANYRSALELCQEDPNHYLLRFKRELTFVNKARLAHLLDSLPNGSVLTLDGAQVAFVDHDVLEVIRNFEESAPLRQIQVHEQHFDNPVLRARI</sequence>
<evidence type="ECO:0000256" key="5">
    <source>
        <dbReference type="SAM" id="Phobius"/>
    </source>
</evidence>
<protein>
    <submittedName>
        <fullName evidence="7">SulP family inorganic anion transporter</fullName>
    </submittedName>
</protein>
<evidence type="ECO:0000256" key="3">
    <source>
        <dbReference type="ARBA" id="ARBA00022989"/>
    </source>
</evidence>
<gene>
    <name evidence="7" type="ORF">HFQ13_00655</name>
</gene>
<comment type="subcellular location">
    <subcellularLocation>
        <location evidence="1">Membrane</location>
        <topology evidence="1">Multi-pass membrane protein</topology>
    </subcellularLocation>
</comment>
<keyword evidence="4 5" id="KW-0472">Membrane</keyword>
<dbReference type="GO" id="GO:0055085">
    <property type="term" value="P:transmembrane transport"/>
    <property type="evidence" value="ECO:0007669"/>
    <property type="project" value="InterPro"/>
</dbReference>
<feature type="transmembrane region" description="Helical" evidence="5">
    <location>
        <begin position="274"/>
        <end position="292"/>
    </location>
</feature>
<name>A0AAE2YMD2_9PROT</name>
<dbReference type="Pfam" id="PF00916">
    <property type="entry name" value="Sulfate_transp"/>
    <property type="match status" value="1"/>
</dbReference>
<dbReference type="AlphaFoldDB" id="A0AAE2YMD2"/>
<dbReference type="RefSeq" id="WP_215871645.1">
    <property type="nucleotide sequence ID" value="NZ_JAAXYO010000016.1"/>
</dbReference>